<evidence type="ECO:0000259" key="6">
    <source>
        <dbReference type="PROSITE" id="PS50106"/>
    </source>
</evidence>
<dbReference type="Pfam" id="PF13180">
    <property type="entry name" value="PDZ_2"/>
    <property type="match status" value="1"/>
</dbReference>
<reference evidence="7 8" key="1">
    <citation type="submission" date="2014-09" db="EMBL/GenBank/DDBJ databases">
        <title>Genome sequence of Sinomonas sp. MUSC 117.</title>
        <authorList>
            <person name="Lee L.-H."/>
        </authorList>
    </citation>
    <scope>NUCLEOTIDE SEQUENCE [LARGE SCALE GENOMIC DNA]</scope>
    <source>
        <strain evidence="7 8">MUSC 117</strain>
    </source>
</reference>
<feature type="compositionally biased region" description="Low complexity" evidence="4">
    <location>
        <begin position="31"/>
        <end position="57"/>
    </location>
</feature>
<dbReference type="InterPro" id="IPR051201">
    <property type="entry name" value="Chloro_Bact_Ser_Proteases"/>
</dbReference>
<accession>A0A0B2ACH2</accession>
<evidence type="ECO:0000256" key="1">
    <source>
        <dbReference type="ARBA" id="ARBA00010541"/>
    </source>
</evidence>
<dbReference type="InterPro" id="IPR009003">
    <property type="entry name" value="Peptidase_S1_PA"/>
</dbReference>
<sequence>MRRATTTPALAALVLAATAVGLTGCTGAGGTASSSTSTSAASASSQPSTPSTQSASGAGLAAVPGVVKEVEPSVVTIQTPIGLGSGVVYRSDGTLVTDAHVVEDQQKHPYSTVQVQFADGSQTQAKVTGADNVSDVAVLKVNRTGLPTPKYASASPEVGSLTVVIGSPLGLDETVTAGIVSALHRNMPPSSESPQGGIDLLQTDAPISPGNSGGAVADASGDVVGLSEAYLPPTSGAVAIGFVTPASTVTSVADQLLSSGTVKHAALGIVPTDITAQIAQRFGLPTTAGALVIDVTPQGPADKGGVKPGDIITEFAGTKVTDVTDLLAALRKQDPGQAVSLTVRRGGSSQTLSVTLGNLAQQQ</sequence>
<comment type="caution">
    <text evidence="7">The sequence shown here is derived from an EMBL/GenBank/DDBJ whole genome shotgun (WGS) entry which is preliminary data.</text>
</comment>
<dbReference type="PANTHER" id="PTHR43343:SF3">
    <property type="entry name" value="PROTEASE DO-LIKE 8, CHLOROPLASTIC"/>
    <property type="match status" value="1"/>
</dbReference>
<dbReference type="PROSITE" id="PS50106">
    <property type="entry name" value="PDZ"/>
    <property type="match status" value="1"/>
</dbReference>
<keyword evidence="5" id="KW-0732">Signal</keyword>
<dbReference type="InterPro" id="IPR043504">
    <property type="entry name" value="Peptidase_S1_PA_chymotrypsin"/>
</dbReference>
<dbReference type="SMART" id="SM00228">
    <property type="entry name" value="PDZ"/>
    <property type="match status" value="1"/>
</dbReference>
<dbReference type="PRINTS" id="PR00834">
    <property type="entry name" value="PROTEASES2C"/>
</dbReference>
<keyword evidence="8" id="KW-1185">Reference proteome</keyword>
<name>A0A0B2ACH2_9MICC</name>
<dbReference type="InterPro" id="IPR001478">
    <property type="entry name" value="PDZ"/>
</dbReference>
<dbReference type="Gene3D" id="2.40.10.10">
    <property type="entry name" value="Trypsin-like serine proteases"/>
    <property type="match status" value="2"/>
</dbReference>
<dbReference type="InterPro" id="IPR001940">
    <property type="entry name" value="Peptidase_S1C"/>
</dbReference>
<feature type="signal peptide" evidence="5">
    <location>
        <begin position="1"/>
        <end position="19"/>
    </location>
</feature>
<dbReference type="Gene3D" id="2.30.42.10">
    <property type="match status" value="1"/>
</dbReference>
<keyword evidence="3" id="KW-0378">Hydrolase</keyword>
<dbReference type="Pfam" id="PF13365">
    <property type="entry name" value="Trypsin_2"/>
    <property type="match status" value="1"/>
</dbReference>
<dbReference type="EMBL" id="JTDL01000143">
    <property type="protein sequence ID" value="KHL01312.1"/>
    <property type="molecule type" value="Genomic_DNA"/>
</dbReference>
<feature type="region of interest" description="Disordered" evidence="4">
    <location>
        <begin position="29"/>
        <end position="57"/>
    </location>
</feature>
<organism evidence="7 8">
    <name type="scientific">Sinomonas humi</name>
    <dbReference type="NCBI Taxonomy" id="1338436"/>
    <lineage>
        <taxon>Bacteria</taxon>
        <taxon>Bacillati</taxon>
        <taxon>Actinomycetota</taxon>
        <taxon>Actinomycetes</taxon>
        <taxon>Micrococcales</taxon>
        <taxon>Micrococcaceae</taxon>
        <taxon>Sinomonas</taxon>
    </lineage>
</organism>
<dbReference type="RefSeq" id="WP_043126204.1">
    <property type="nucleotide sequence ID" value="NZ_JTDL01000143.1"/>
</dbReference>
<evidence type="ECO:0000256" key="4">
    <source>
        <dbReference type="SAM" id="MobiDB-lite"/>
    </source>
</evidence>
<dbReference type="GO" id="GO:0006508">
    <property type="term" value="P:proteolysis"/>
    <property type="evidence" value="ECO:0007669"/>
    <property type="project" value="UniProtKB-KW"/>
</dbReference>
<feature type="chain" id="PRO_5039045027" evidence="5">
    <location>
        <begin position="20"/>
        <end position="363"/>
    </location>
</feature>
<evidence type="ECO:0000256" key="2">
    <source>
        <dbReference type="ARBA" id="ARBA00022670"/>
    </source>
</evidence>
<dbReference type="Proteomes" id="UP000030982">
    <property type="component" value="Unassembled WGS sequence"/>
</dbReference>
<evidence type="ECO:0000313" key="8">
    <source>
        <dbReference type="Proteomes" id="UP000030982"/>
    </source>
</evidence>
<dbReference type="InterPro" id="IPR036034">
    <property type="entry name" value="PDZ_sf"/>
</dbReference>
<feature type="domain" description="PDZ" evidence="6">
    <location>
        <begin position="282"/>
        <end position="347"/>
    </location>
</feature>
<evidence type="ECO:0000256" key="5">
    <source>
        <dbReference type="SAM" id="SignalP"/>
    </source>
</evidence>
<dbReference type="GO" id="GO:0004252">
    <property type="term" value="F:serine-type endopeptidase activity"/>
    <property type="evidence" value="ECO:0007669"/>
    <property type="project" value="InterPro"/>
</dbReference>
<evidence type="ECO:0000256" key="3">
    <source>
        <dbReference type="ARBA" id="ARBA00022801"/>
    </source>
</evidence>
<protein>
    <submittedName>
        <fullName evidence="7">Signal protein PDZ</fullName>
    </submittedName>
</protein>
<dbReference type="PROSITE" id="PS51257">
    <property type="entry name" value="PROKAR_LIPOPROTEIN"/>
    <property type="match status" value="1"/>
</dbReference>
<keyword evidence="2" id="KW-0645">Protease</keyword>
<evidence type="ECO:0000313" key="7">
    <source>
        <dbReference type="EMBL" id="KHL01312.1"/>
    </source>
</evidence>
<dbReference type="PANTHER" id="PTHR43343">
    <property type="entry name" value="PEPTIDASE S12"/>
    <property type="match status" value="1"/>
</dbReference>
<gene>
    <name evidence="7" type="ORF">LK10_16910</name>
</gene>
<dbReference type="OrthoDB" id="9758917at2"/>
<dbReference type="SUPFAM" id="SSF50494">
    <property type="entry name" value="Trypsin-like serine proteases"/>
    <property type="match status" value="1"/>
</dbReference>
<proteinExistence type="inferred from homology"/>
<dbReference type="AlphaFoldDB" id="A0A0B2ACH2"/>
<comment type="similarity">
    <text evidence="1">Belongs to the peptidase S1C family.</text>
</comment>
<dbReference type="STRING" id="1338436.LK10_16910"/>
<dbReference type="SUPFAM" id="SSF50156">
    <property type="entry name" value="PDZ domain-like"/>
    <property type="match status" value="1"/>
</dbReference>